<dbReference type="EMBL" id="JBHTCR010000014">
    <property type="protein sequence ID" value="MFC7348825.1"/>
    <property type="molecule type" value="Genomic_DNA"/>
</dbReference>
<gene>
    <name evidence="1" type="ORF">ACFQO9_19075</name>
</gene>
<organism evidence="1 2">
    <name type="scientific">Chryseobacterium zhengzhouense</name>
    <dbReference type="NCBI Taxonomy" id="1636086"/>
    <lineage>
        <taxon>Bacteria</taxon>
        <taxon>Pseudomonadati</taxon>
        <taxon>Bacteroidota</taxon>
        <taxon>Flavobacteriia</taxon>
        <taxon>Flavobacteriales</taxon>
        <taxon>Weeksellaceae</taxon>
        <taxon>Chryseobacterium group</taxon>
        <taxon>Chryseobacterium</taxon>
    </lineage>
</organism>
<evidence type="ECO:0000313" key="1">
    <source>
        <dbReference type="EMBL" id="MFC7348825.1"/>
    </source>
</evidence>
<reference evidence="2" key="1">
    <citation type="journal article" date="2019" name="Int. J. Syst. Evol. Microbiol.">
        <title>The Global Catalogue of Microorganisms (GCM) 10K type strain sequencing project: providing services to taxonomists for standard genome sequencing and annotation.</title>
        <authorList>
            <consortium name="The Broad Institute Genomics Platform"/>
            <consortium name="The Broad Institute Genome Sequencing Center for Infectious Disease"/>
            <person name="Wu L."/>
            <person name="Ma J."/>
        </authorList>
    </citation>
    <scope>NUCLEOTIDE SEQUENCE [LARGE SCALE GENOMIC DNA]</scope>
    <source>
        <strain evidence="2">CCUG 54781</strain>
    </source>
</reference>
<dbReference type="Proteomes" id="UP001596550">
    <property type="component" value="Unassembled WGS sequence"/>
</dbReference>
<name>A0ABW2M5Z4_9FLAO</name>
<dbReference type="RefSeq" id="WP_378183291.1">
    <property type="nucleotide sequence ID" value="NZ_JBHTCR010000014.1"/>
</dbReference>
<protein>
    <submittedName>
        <fullName evidence="1">Uncharacterized protein</fullName>
    </submittedName>
</protein>
<sequence>MAEKNNSDRKLKKTIQNHFAKTHYIKIYFTEECPEELTSGFILNASEKLLMIHESHNFTLDGIKIIPFNKISGTRHNKFEKTSEKIFSEEGLIKFNQKIISNTSLKSFESLFKSIKKQNFHCIVESTKKEKDFFSIGEILEINENSVVIKNYDATGKIEKTPDKILYKNINFITFNDKYSVVFRKYLIE</sequence>
<keyword evidence="2" id="KW-1185">Reference proteome</keyword>
<evidence type="ECO:0000313" key="2">
    <source>
        <dbReference type="Proteomes" id="UP001596550"/>
    </source>
</evidence>
<accession>A0ABW2M5Z4</accession>
<proteinExistence type="predicted"/>
<comment type="caution">
    <text evidence="1">The sequence shown here is derived from an EMBL/GenBank/DDBJ whole genome shotgun (WGS) entry which is preliminary data.</text>
</comment>